<organism evidence="1 2">
    <name type="scientific">Azohydromonas caseinilytica</name>
    <dbReference type="NCBI Taxonomy" id="2728836"/>
    <lineage>
        <taxon>Bacteria</taxon>
        <taxon>Pseudomonadati</taxon>
        <taxon>Pseudomonadota</taxon>
        <taxon>Betaproteobacteria</taxon>
        <taxon>Burkholderiales</taxon>
        <taxon>Sphaerotilaceae</taxon>
        <taxon>Azohydromonas</taxon>
    </lineage>
</organism>
<keyword evidence="2" id="KW-1185">Reference proteome</keyword>
<sequence length="71" mass="7733">MRRRFHSGQGPKRFGAAIGFHNGGEQAIRTGFEHVGRLAMQELSVDPKVSAATGSLSEYADTRKMIQAVSE</sequence>
<dbReference type="EMBL" id="JABBFW010000020">
    <property type="protein sequence ID" value="NML17648.1"/>
    <property type="molecule type" value="Genomic_DNA"/>
</dbReference>
<name>A0A848FE24_9BURK</name>
<proteinExistence type="predicted"/>
<gene>
    <name evidence="1" type="ORF">HHL10_22005</name>
</gene>
<comment type="caution">
    <text evidence="1">The sequence shown here is derived from an EMBL/GenBank/DDBJ whole genome shotgun (WGS) entry which is preliminary data.</text>
</comment>
<accession>A0A848FE24</accession>
<dbReference type="Proteomes" id="UP000574067">
    <property type="component" value="Unassembled WGS sequence"/>
</dbReference>
<reference evidence="1 2" key="1">
    <citation type="submission" date="2020-04" db="EMBL/GenBank/DDBJ databases">
        <title>Azohydromonas sp. isolated from soil.</title>
        <authorList>
            <person name="Dahal R.H."/>
        </authorList>
    </citation>
    <scope>NUCLEOTIDE SEQUENCE [LARGE SCALE GENOMIC DNA]</scope>
    <source>
        <strain evidence="1 2">G-1-1-14</strain>
    </source>
</reference>
<dbReference type="AlphaFoldDB" id="A0A848FE24"/>
<dbReference type="RefSeq" id="WP_169162547.1">
    <property type="nucleotide sequence ID" value="NZ_JABBFW010000020.1"/>
</dbReference>
<protein>
    <submittedName>
        <fullName evidence="1">Uncharacterized protein</fullName>
    </submittedName>
</protein>
<evidence type="ECO:0000313" key="1">
    <source>
        <dbReference type="EMBL" id="NML17648.1"/>
    </source>
</evidence>
<evidence type="ECO:0000313" key="2">
    <source>
        <dbReference type="Proteomes" id="UP000574067"/>
    </source>
</evidence>